<dbReference type="SUPFAM" id="SSF53098">
    <property type="entry name" value="Ribonuclease H-like"/>
    <property type="match status" value="1"/>
</dbReference>
<accession>A0A9Q3J5T8</accession>
<comment type="caution">
    <text evidence="1">The sequence shown here is derived from an EMBL/GenBank/DDBJ whole genome shotgun (WGS) entry which is preliminary data.</text>
</comment>
<dbReference type="Gene3D" id="3.30.420.10">
    <property type="entry name" value="Ribonuclease H-like superfamily/Ribonuclease H"/>
    <property type="match status" value="1"/>
</dbReference>
<evidence type="ECO:0000313" key="1">
    <source>
        <dbReference type="EMBL" id="MBW0556257.1"/>
    </source>
</evidence>
<protein>
    <submittedName>
        <fullName evidence="1">Uncharacterized protein</fullName>
    </submittedName>
</protein>
<organism evidence="1 2">
    <name type="scientific">Austropuccinia psidii MF-1</name>
    <dbReference type="NCBI Taxonomy" id="1389203"/>
    <lineage>
        <taxon>Eukaryota</taxon>
        <taxon>Fungi</taxon>
        <taxon>Dikarya</taxon>
        <taxon>Basidiomycota</taxon>
        <taxon>Pucciniomycotina</taxon>
        <taxon>Pucciniomycetes</taxon>
        <taxon>Pucciniales</taxon>
        <taxon>Sphaerophragmiaceae</taxon>
        <taxon>Austropuccinia</taxon>
    </lineage>
</organism>
<evidence type="ECO:0000313" key="2">
    <source>
        <dbReference type="Proteomes" id="UP000765509"/>
    </source>
</evidence>
<dbReference type="PANTHER" id="PTHR35046">
    <property type="entry name" value="ZINC KNUCKLE (CCHC-TYPE) FAMILY PROTEIN"/>
    <property type="match status" value="1"/>
</dbReference>
<dbReference type="InterPro" id="IPR012337">
    <property type="entry name" value="RNaseH-like_sf"/>
</dbReference>
<dbReference type="GO" id="GO:0003676">
    <property type="term" value="F:nucleic acid binding"/>
    <property type="evidence" value="ECO:0007669"/>
    <property type="project" value="InterPro"/>
</dbReference>
<proteinExistence type="predicted"/>
<dbReference type="Proteomes" id="UP000765509">
    <property type="component" value="Unassembled WGS sequence"/>
</dbReference>
<dbReference type="PANTHER" id="PTHR35046:SF26">
    <property type="entry name" value="RNA-DIRECTED DNA POLYMERASE"/>
    <property type="match status" value="1"/>
</dbReference>
<sequence length="97" mass="11325">MIKFQEPSRPWKISQMNWVTGLPPAGDRSYNPCLVIFDRFSKTPIFLPCHKDDTAIHTALLIWNRVVSFTVIFKNIISEKDPNLPQHYGQTFTNYLE</sequence>
<gene>
    <name evidence="1" type="ORF">O181_095972</name>
</gene>
<dbReference type="InterPro" id="IPR036397">
    <property type="entry name" value="RNaseH_sf"/>
</dbReference>
<dbReference type="OrthoDB" id="3240190at2759"/>
<dbReference type="AlphaFoldDB" id="A0A9Q3J5T8"/>
<reference evidence="1" key="1">
    <citation type="submission" date="2021-03" db="EMBL/GenBank/DDBJ databases">
        <title>Draft genome sequence of rust myrtle Austropuccinia psidii MF-1, a brazilian biotype.</title>
        <authorList>
            <person name="Quecine M.C."/>
            <person name="Pachon D.M.R."/>
            <person name="Bonatelli M.L."/>
            <person name="Correr F.H."/>
            <person name="Franceschini L.M."/>
            <person name="Leite T.F."/>
            <person name="Margarido G.R.A."/>
            <person name="Almeida C.A."/>
            <person name="Ferrarezi J.A."/>
            <person name="Labate C.A."/>
        </authorList>
    </citation>
    <scope>NUCLEOTIDE SEQUENCE</scope>
    <source>
        <strain evidence="1">MF-1</strain>
    </source>
</reference>
<name>A0A9Q3J5T8_9BASI</name>
<dbReference type="EMBL" id="AVOT02063620">
    <property type="protein sequence ID" value="MBW0556257.1"/>
    <property type="molecule type" value="Genomic_DNA"/>
</dbReference>
<keyword evidence="2" id="KW-1185">Reference proteome</keyword>